<keyword evidence="2" id="KW-1185">Reference proteome</keyword>
<dbReference type="OrthoDB" id="5767052at2"/>
<dbReference type="Proteomes" id="UP000326936">
    <property type="component" value="Plasmid pTHAF100_a"/>
</dbReference>
<dbReference type="RefSeq" id="WP_152432662.1">
    <property type="nucleotide sequence ID" value="NZ_CBCSDK010000030.1"/>
</dbReference>
<dbReference type="EMBL" id="CP045351">
    <property type="protein sequence ID" value="QFT28704.1"/>
    <property type="molecule type" value="Genomic_DNA"/>
</dbReference>
<dbReference type="PIRSF" id="PIRSF028200">
    <property type="entry name" value="UCP028200"/>
    <property type="match status" value="1"/>
</dbReference>
<evidence type="ECO:0000313" key="2">
    <source>
        <dbReference type="Proteomes" id="UP000326936"/>
    </source>
</evidence>
<dbReference type="Pfam" id="PF19795">
    <property type="entry name" value="DUF6279"/>
    <property type="match status" value="1"/>
</dbReference>
<sequence>MKKWGLVVLSLLLTGCGTKFVYNNLDWLLIEYLDDFVGLTTEQEALISDKLDSVTEWHKQQELPRYIQHLNQLIALDPKKVTLANIQRQETELKAHTQRLLRHIAPDISILAKKLSDQQVEELMDSIRVRHTRYKRKYQKLSESEIRGNYQERLTDNIQDWLGPLTSEQKQWIADWTSELYVTSYDWIDHQTKMRIEINQLLSNRSDDSYFDPHFEQLMFNPTSFYSKELQQKIAHNRATAHQYLVKIINSISDKQTAHYREELKDWRDIALEIQK</sequence>
<geneLocation type="plasmid" evidence="2">
    <name>pthaf100_a</name>
</geneLocation>
<keyword evidence="1" id="KW-0614">Plasmid</keyword>
<protein>
    <recommendedName>
        <fullName evidence="3">Lipoprotein</fullName>
    </recommendedName>
</protein>
<dbReference type="AlphaFoldDB" id="A0A5P9CR69"/>
<gene>
    <name evidence="1" type="ORF">FIV01_20095</name>
</gene>
<proteinExistence type="predicted"/>
<evidence type="ECO:0008006" key="3">
    <source>
        <dbReference type="Google" id="ProtNLM"/>
    </source>
</evidence>
<reference evidence="1 2" key="1">
    <citation type="submission" date="2019-10" db="EMBL/GenBank/DDBJ databases">
        <title>Complete genome sequence of Vibrio sp. strain THAF100, isolated from non-filtered water from the water column of tank 6 of a marine aquarium containing stony-coral fragments. Water maintained at 26 degree C.</title>
        <authorList>
            <person name="Ruckert C."/>
            <person name="Franco A."/>
            <person name="Kalinowski J."/>
            <person name="Glaeser S."/>
        </authorList>
    </citation>
    <scope>NUCLEOTIDE SEQUENCE [LARGE SCALE GENOMIC DNA]</scope>
    <source>
        <strain evidence="1 2">THAF100</strain>
        <plasmid evidence="2">pthaf100_a</plasmid>
    </source>
</reference>
<organism evidence="1 2">
    <name type="scientific">Vibrio aquimaris</name>
    <dbReference type="NCBI Taxonomy" id="2587862"/>
    <lineage>
        <taxon>Bacteria</taxon>
        <taxon>Pseudomonadati</taxon>
        <taxon>Pseudomonadota</taxon>
        <taxon>Gammaproteobacteria</taxon>
        <taxon>Vibrionales</taxon>
        <taxon>Vibrionaceae</taxon>
        <taxon>Vibrio</taxon>
    </lineage>
</organism>
<dbReference type="PROSITE" id="PS51257">
    <property type="entry name" value="PROKAR_LIPOPROTEIN"/>
    <property type="match status" value="1"/>
</dbReference>
<dbReference type="KEGG" id="vaq:FIV01_20095"/>
<accession>A0A5P9CR69</accession>
<name>A0A5P9CR69_9VIBR</name>
<evidence type="ECO:0000313" key="1">
    <source>
        <dbReference type="EMBL" id="QFT28704.1"/>
    </source>
</evidence>
<dbReference type="InterPro" id="IPR016875">
    <property type="entry name" value="UCP028200"/>
</dbReference>